<evidence type="ECO:0000313" key="2">
    <source>
        <dbReference type="Proteomes" id="UP001159363"/>
    </source>
</evidence>
<name>A0ABQ9GRB9_9NEOP</name>
<reference evidence="1 2" key="1">
    <citation type="submission" date="2023-02" db="EMBL/GenBank/DDBJ databases">
        <title>LHISI_Scaffold_Assembly.</title>
        <authorList>
            <person name="Stuart O.P."/>
            <person name="Cleave R."/>
            <person name="Magrath M.J.L."/>
            <person name="Mikheyev A.S."/>
        </authorList>
    </citation>
    <scope>NUCLEOTIDE SEQUENCE [LARGE SCALE GENOMIC DNA]</scope>
    <source>
        <strain evidence="1">Daus_M_001</strain>
        <tissue evidence="1">Leg muscle</tissue>
    </source>
</reference>
<dbReference type="Proteomes" id="UP001159363">
    <property type="component" value="Chromosome 9"/>
</dbReference>
<gene>
    <name evidence="1" type="ORF">PR048_025416</name>
</gene>
<dbReference type="EMBL" id="JARBHB010000010">
    <property type="protein sequence ID" value="KAJ8874553.1"/>
    <property type="molecule type" value="Genomic_DNA"/>
</dbReference>
<keyword evidence="2" id="KW-1185">Reference proteome</keyword>
<protein>
    <submittedName>
        <fullName evidence="1">Uncharacterized protein</fullName>
    </submittedName>
</protein>
<evidence type="ECO:0000313" key="1">
    <source>
        <dbReference type="EMBL" id="KAJ8874553.1"/>
    </source>
</evidence>
<proteinExistence type="predicted"/>
<sequence>MYEDASPQTAVVTVGSEPIMKARQSVLFLAVSERAARRASVRVLPASHCDGTRQNTQMAMSRELSSIEGRFSLEPCFLAHSHVSALKISLLRAVEISQLNSLSFTHIVHNCIHVATLALHQGERGFDSQRGSLPCFHTWESYRAMSLVGGFPRGSSAYSRPGIPTLLHFHLALPSSALKTFLLRAVQAWPLYYKCVRFKKCEETANGLLTRALYADIPCWIVRSSLGWSRDLSCNNALIAVRRIAGTRLEPAAMGGGGGGRCSNHSASCLPRYKVGIPFLLRCAKWADKLLLAVRVKGLAYLEILSKFEAEQREDDKDDCTIAAKCEALHWRAVFSLYFVSLRDFLRRPYHFSGGNVCPFEPGRAEGSGGYVRSCTPFLALTPGYPVGVRPRCRLRLRHDGNLPCRRLAKLAGGCGLEDVAKEVRRGEAVYLVHCS</sequence>
<accession>A0ABQ9GRB9</accession>
<organism evidence="1 2">
    <name type="scientific">Dryococelus australis</name>
    <dbReference type="NCBI Taxonomy" id="614101"/>
    <lineage>
        <taxon>Eukaryota</taxon>
        <taxon>Metazoa</taxon>
        <taxon>Ecdysozoa</taxon>
        <taxon>Arthropoda</taxon>
        <taxon>Hexapoda</taxon>
        <taxon>Insecta</taxon>
        <taxon>Pterygota</taxon>
        <taxon>Neoptera</taxon>
        <taxon>Polyneoptera</taxon>
        <taxon>Phasmatodea</taxon>
        <taxon>Verophasmatodea</taxon>
        <taxon>Anareolatae</taxon>
        <taxon>Phasmatidae</taxon>
        <taxon>Eurycanthinae</taxon>
        <taxon>Dryococelus</taxon>
    </lineage>
</organism>
<comment type="caution">
    <text evidence="1">The sequence shown here is derived from an EMBL/GenBank/DDBJ whole genome shotgun (WGS) entry which is preliminary data.</text>
</comment>